<proteinExistence type="predicted"/>
<sequence>VMDGRVSSALPDSNTLCAGKHFGNRPASHWQIRNMVEFLETRSRQTALWPTVLGCCGAS</sequence>
<reference evidence="1 2" key="1">
    <citation type="submission" date="2021-06" db="EMBL/GenBank/DDBJ databases">
        <title>Caerostris extrusa draft genome.</title>
        <authorList>
            <person name="Kono N."/>
            <person name="Arakawa K."/>
        </authorList>
    </citation>
    <scope>NUCLEOTIDE SEQUENCE [LARGE SCALE GENOMIC DNA]</scope>
</reference>
<evidence type="ECO:0000313" key="2">
    <source>
        <dbReference type="Proteomes" id="UP001054945"/>
    </source>
</evidence>
<gene>
    <name evidence="1" type="ORF">CEXT_197591</name>
</gene>
<dbReference type="Proteomes" id="UP001054945">
    <property type="component" value="Unassembled WGS sequence"/>
</dbReference>
<protein>
    <submittedName>
        <fullName evidence="1">Uncharacterized protein</fullName>
    </submittedName>
</protein>
<organism evidence="1 2">
    <name type="scientific">Caerostris extrusa</name>
    <name type="common">Bark spider</name>
    <name type="synonym">Caerostris bankana</name>
    <dbReference type="NCBI Taxonomy" id="172846"/>
    <lineage>
        <taxon>Eukaryota</taxon>
        <taxon>Metazoa</taxon>
        <taxon>Ecdysozoa</taxon>
        <taxon>Arthropoda</taxon>
        <taxon>Chelicerata</taxon>
        <taxon>Arachnida</taxon>
        <taxon>Araneae</taxon>
        <taxon>Araneomorphae</taxon>
        <taxon>Entelegynae</taxon>
        <taxon>Araneoidea</taxon>
        <taxon>Araneidae</taxon>
        <taxon>Caerostris</taxon>
    </lineage>
</organism>
<accession>A0AAV4NXY5</accession>
<keyword evidence="2" id="KW-1185">Reference proteome</keyword>
<feature type="non-terminal residue" evidence="1">
    <location>
        <position position="1"/>
    </location>
</feature>
<name>A0AAV4NXY5_CAEEX</name>
<dbReference type="AlphaFoldDB" id="A0AAV4NXY5"/>
<comment type="caution">
    <text evidence="1">The sequence shown here is derived from an EMBL/GenBank/DDBJ whole genome shotgun (WGS) entry which is preliminary data.</text>
</comment>
<evidence type="ECO:0000313" key="1">
    <source>
        <dbReference type="EMBL" id="GIX88608.1"/>
    </source>
</evidence>
<dbReference type="EMBL" id="BPLR01003786">
    <property type="protein sequence ID" value="GIX88608.1"/>
    <property type="molecule type" value="Genomic_DNA"/>
</dbReference>